<dbReference type="InterPro" id="IPR037004">
    <property type="entry name" value="Exonuc_VII_ssu_sf"/>
</dbReference>
<dbReference type="Pfam" id="PF02609">
    <property type="entry name" value="Exonuc_VII_S"/>
    <property type="match status" value="1"/>
</dbReference>
<dbReference type="Gene3D" id="1.10.287.1040">
    <property type="entry name" value="Exonuclease VII, small subunit"/>
    <property type="match status" value="1"/>
</dbReference>
<keyword evidence="3 6" id="KW-0540">Nuclease</keyword>
<dbReference type="InParanoid" id="E6W0D6"/>
<comment type="catalytic activity">
    <reaction evidence="6">
        <text>Exonucleolytic cleavage in either 5'- to 3'- or 3'- to 5'-direction to yield nucleoside 5'-phosphates.</text>
        <dbReference type="EC" id="3.1.11.6"/>
    </reaction>
</comment>
<dbReference type="HAMAP" id="MF_00337">
    <property type="entry name" value="Exonuc_7_S"/>
    <property type="match status" value="1"/>
</dbReference>
<evidence type="ECO:0000256" key="4">
    <source>
        <dbReference type="ARBA" id="ARBA00022801"/>
    </source>
</evidence>
<proteinExistence type="inferred from homology"/>
<dbReference type="STRING" id="653733.Selin_1624"/>
<dbReference type="PANTHER" id="PTHR34137">
    <property type="entry name" value="EXODEOXYRIBONUCLEASE 7 SMALL SUBUNIT"/>
    <property type="match status" value="1"/>
</dbReference>
<dbReference type="EMBL" id="CP002432">
    <property type="protein sequence ID" value="ADU66354.1"/>
    <property type="molecule type" value="Genomic_DNA"/>
</dbReference>
<comment type="function">
    <text evidence="6">Bidirectionally degrades single-stranded DNA into large acid-insoluble oligonucleotides, which are then degraded further into small acid-soluble oligonucleotides.</text>
</comment>
<dbReference type="InterPro" id="IPR003761">
    <property type="entry name" value="Exonuc_VII_S"/>
</dbReference>
<dbReference type="EC" id="3.1.11.6" evidence="6"/>
<keyword evidence="4 6" id="KW-0378">Hydrolase</keyword>
<comment type="similarity">
    <text evidence="1 6">Belongs to the XseB family.</text>
</comment>
<dbReference type="GO" id="GO:0005829">
    <property type="term" value="C:cytosol"/>
    <property type="evidence" value="ECO:0007669"/>
    <property type="project" value="TreeGrafter"/>
</dbReference>
<dbReference type="eggNOG" id="COG1722">
    <property type="taxonomic scope" value="Bacteria"/>
</dbReference>
<dbReference type="GO" id="GO:0006308">
    <property type="term" value="P:DNA catabolic process"/>
    <property type="evidence" value="ECO:0007669"/>
    <property type="project" value="UniProtKB-UniRule"/>
</dbReference>
<evidence type="ECO:0000256" key="1">
    <source>
        <dbReference type="ARBA" id="ARBA00009998"/>
    </source>
</evidence>
<gene>
    <name evidence="6" type="primary">xseB</name>
    <name evidence="8" type="ordered locus">Selin_1624</name>
</gene>
<keyword evidence="2 6" id="KW-0963">Cytoplasm</keyword>
<evidence type="ECO:0000313" key="9">
    <source>
        <dbReference type="Proteomes" id="UP000002572"/>
    </source>
</evidence>
<dbReference type="FunCoup" id="E6W0D6">
    <property type="interactions" value="331"/>
</dbReference>
<comment type="subcellular location">
    <subcellularLocation>
        <location evidence="6">Cytoplasm</location>
    </subcellularLocation>
</comment>
<dbReference type="GO" id="GO:0009318">
    <property type="term" value="C:exodeoxyribonuclease VII complex"/>
    <property type="evidence" value="ECO:0007669"/>
    <property type="project" value="UniProtKB-UniRule"/>
</dbReference>
<keyword evidence="9" id="KW-1185">Reference proteome</keyword>
<protein>
    <recommendedName>
        <fullName evidence="6">Exodeoxyribonuclease 7 small subunit</fullName>
        <ecNumber evidence="6">3.1.11.6</ecNumber>
    </recommendedName>
    <alternativeName>
        <fullName evidence="6">Exodeoxyribonuclease VII small subunit</fullName>
        <shortName evidence="6">Exonuclease VII small subunit</shortName>
    </alternativeName>
</protein>
<dbReference type="SUPFAM" id="SSF116842">
    <property type="entry name" value="XseB-like"/>
    <property type="match status" value="1"/>
</dbReference>
<sequence>MNFEEKLKTIEAIVTEMESDSITLDSSMELYEKGRRLLQECQDYLAQARGKIQVLRDGQLHPYAPETTTTAQEERHE</sequence>
<dbReference type="NCBIfam" id="TIGR01280">
    <property type="entry name" value="xseB"/>
    <property type="match status" value="1"/>
</dbReference>
<name>E6W0D6_DESIS</name>
<organism evidence="8 9">
    <name type="scientific">Desulfurispirillum indicum (strain ATCC BAA-1389 / DSM 22839 / S5)</name>
    <dbReference type="NCBI Taxonomy" id="653733"/>
    <lineage>
        <taxon>Bacteria</taxon>
        <taxon>Pseudomonadati</taxon>
        <taxon>Chrysiogenota</taxon>
        <taxon>Chrysiogenia</taxon>
        <taxon>Chrysiogenales</taxon>
        <taxon>Chrysiogenaceae</taxon>
        <taxon>Desulfurispirillum</taxon>
    </lineage>
</organism>
<evidence type="ECO:0000256" key="5">
    <source>
        <dbReference type="ARBA" id="ARBA00022839"/>
    </source>
</evidence>
<accession>E6W0D6</accession>
<dbReference type="HOGENOM" id="CLU_145918_2_0_0"/>
<evidence type="ECO:0000256" key="2">
    <source>
        <dbReference type="ARBA" id="ARBA00022490"/>
    </source>
</evidence>
<evidence type="ECO:0000256" key="3">
    <source>
        <dbReference type="ARBA" id="ARBA00022722"/>
    </source>
</evidence>
<comment type="subunit">
    <text evidence="6">Heterooligomer composed of large and small subunits.</text>
</comment>
<keyword evidence="5 6" id="KW-0269">Exonuclease</keyword>
<dbReference type="AlphaFoldDB" id="E6W0D6"/>
<dbReference type="GO" id="GO:0008855">
    <property type="term" value="F:exodeoxyribonuclease VII activity"/>
    <property type="evidence" value="ECO:0007669"/>
    <property type="project" value="UniProtKB-UniRule"/>
</dbReference>
<evidence type="ECO:0000256" key="6">
    <source>
        <dbReference type="HAMAP-Rule" id="MF_00337"/>
    </source>
</evidence>
<dbReference type="PANTHER" id="PTHR34137:SF1">
    <property type="entry name" value="EXODEOXYRIBONUCLEASE 7 SMALL SUBUNIT"/>
    <property type="match status" value="1"/>
</dbReference>
<feature type="region of interest" description="Disordered" evidence="7">
    <location>
        <begin position="58"/>
        <end position="77"/>
    </location>
</feature>
<dbReference type="Proteomes" id="UP000002572">
    <property type="component" value="Chromosome"/>
</dbReference>
<reference evidence="8 9" key="1">
    <citation type="submission" date="2010-12" db="EMBL/GenBank/DDBJ databases">
        <title>Complete sequence of Desulfurispirillum indicum S5.</title>
        <authorList>
            <consortium name="US DOE Joint Genome Institute"/>
            <person name="Lucas S."/>
            <person name="Copeland A."/>
            <person name="Lapidus A."/>
            <person name="Cheng J.-F."/>
            <person name="Goodwin L."/>
            <person name="Pitluck S."/>
            <person name="Chertkov O."/>
            <person name="Held B."/>
            <person name="Detter J.C."/>
            <person name="Han C."/>
            <person name="Tapia R."/>
            <person name="Land M."/>
            <person name="Hauser L."/>
            <person name="Kyrpides N."/>
            <person name="Ivanova N."/>
            <person name="Mikhailova N."/>
            <person name="Haggblom M."/>
            <person name="Rauschenbach I."/>
            <person name="Bini E."/>
            <person name="Woyke T."/>
        </authorList>
    </citation>
    <scope>NUCLEOTIDE SEQUENCE [LARGE SCALE GENOMIC DNA]</scope>
    <source>
        <strain evidence="9">ATCC BAA-1389 / DSM 22839 / S5</strain>
    </source>
</reference>
<dbReference type="KEGG" id="din:Selin_1624"/>
<dbReference type="RefSeq" id="WP_013506234.1">
    <property type="nucleotide sequence ID" value="NC_014836.1"/>
</dbReference>
<evidence type="ECO:0000313" key="8">
    <source>
        <dbReference type="EMBL" id="ADU66354.1"/>
    </source>
</evidence>
<dbReference type="PIRSF" id="PIRSF006488">
    <property type="entry name" value="Exonuc_VII_S"/>
    <property type="match status" value="1"/>
</dbReference>
<evidence type="ECO:0000256" key="7">
    <source>
        <dbReference type="SAM" id="MobiDB-lite"/>
    </source>
</evidence>